<accession>W4H023</accession>
<dbReference type="RefSeq" id="XP_009824944.1">
    <property type="nucleotide sequence ID" value="XM_009826642.1"/>
</dbReference>
<dbReference type="OrthoDB" id="2365600at2759"/>
<protein>
    <submittedName>
        <fullName evidence="1">Uncharacterized protein</fullName>
    </submittedName>
</protein>
<gene>
    <name evidence="1" type="ORF">H257_02823</name>
</gene>
<dbReference type="VEuPathDB" id="FungiDB:H257_02823"/>
<dbReference type="GeneID" id="20804819"/>
<name>W4H023_APHAT</name>
<dbReference type="AlphaFoldDB" id="W4H023"/>
<proteinExistence type="predicted"/>
<sequence>MSSDLAAALGKPPASKDLRRALNVDVYSTLESVPPSSSSSVQSVAAFLVAKQTSHLGGDFLQRPICVTSIGSAPNTSLWTPFLNAYFDVSSFHASAISAFAAPRVRMLQCAVPGLVALNVQQVVDAASRHCPPSSSTMLVLTCEALSATSTPVVVNGKLVLIVSVVQPTSSPQPAVQALLHALGVLPCNFFTCVMNANTGFDITCDIPTFVLCPLCLRKCSLAVPQFNIVRRYESLLVVLEGGGVAEGGSWAMSFHQWCDAHTTYITNNPRPQPLKKPMAAASMAVDVSKLKLLKRRLATRTRR</sequence>
<evidence type="ECO:0000313" key="1">
    <source>
        <dbReference type="EMBL" id="ETV84926.1"/>
    </source>
</evidence>
<organism evidence="1">
    <name type="scientific">Aphanomyces astaci</name>
    <name type="common">Crayfish plague agent</name>
    <dbReference type="NCBI Taxonomy" id="112090"/>
    <lineage>
        <taxon>Eukaryota</taxon>
        <taxon>Sar</taxon>
        <taxon>Stramenopiles</taxon>
        <taxon>Oomycota</taxon>
        <taxon>Saprolegniomycetes</taxon>
        <taxon>Saprolegniales</taxon>
        <taxon>Verrucalvaceae</taxon>
        <taxon>Aphanomyces</taxon>
    </lineage>
</organism>
<reference evidence="1" key="1">
    <citation type="submission" date="2013-12" db="EMBL/GenBank/DDBJ databases">
        <title>The Genome Sequence of Aphanomyces astaci APO3.</title>
        <authorList>
            <consortium name="The Broad Institute Genomics Platform"/>
            <person name="Russ C."/>
            <person name="Tyler B."/>
            <person name="van West P."/>
            <person name="Dieguez-Uribeondo J."/>
            <person name="Young S.K."/>
            <person name="Zeng Q."/>
            <person name="Gargeya S."/>
            <person name="Fitzgerald M."/>
            <person name="Abouelleil A."/>
            <person name="Alvarado L."/>
            <person name="Chapman S.B."/>
            <person name="Gainer-Dewar J."/>
            <person name="Goldberg J."/>
            <person name="Griggs A."/>
            <person name="Gujja S."/>
            <person name="Hansen M."/>
            <person name="Howarth C."/>
            <person name="Imamovic A."/>
            <person name="Ireland A."/>
            <person name="Larimer J."/>
            <person name="McCowan C."/>
            <person name="Murphy C."/>
            <person name="Pearson M."/>
            <person name="Poon T.W."/>
            <person name="Priest M."/>
            <person name="Roberts A."/>
            <person name="Saif S."/>
            <person name="Shea T."/>
            <person name="Sykes S."/>
            <person name="Wortman J."/>
            <person name="Nusbaum C."/>
            <person name="Birren B."/>
        </authorList>
    </citation>
    <scope>NUCLEOTIDE SEQUENCE [LARGE SCALE GENOMIC DNA]</scope>
    <source>
        <strain evidence="1">APO3</strain>
    </source>
</reference>
<dbReference type="EMBL" id="KI913118">
    <property type="protein sequence ID" value="ETV84926.1"/>
    <property type="molecule type" value="Genomic_DNA"/>
</dbReference>